<protein>
    <submittedName>
        <fullName evidence="8">Dehydrogenase E1 component domain-containing protein</fullName>
    </submittedName>
</protein>
<feature type="domain" description="Dehydrogenase E1 component" evidence="6">
    <location>
        <begin position="1"/>
        <end position="46"/>
    </location>
</feature>
<dbReference type="WBParaSite" id="PEQ_0000365101-mRNA-1">
    <property type="protein sequence ID" value="PEQ_0000365101-mRNA-1"/>
    <property type="gene ID" value="PEQ_0000365101"/>
</dbReference>
<keyword evidence="2" id="KW-0809">Transit peptide</keyword>
<keyword evidence="5" id="KW-0812">Transmembrane</keyword>
<evidence type="ECO:0000256" key="1">
    <source>
        <dbReference type="ARBA" id="ARBA00001964"/>
    </source>
</evidence>
<dbReference type="PANTHER" id="PTHR11516:SF60">
    <property type="entry name" value="PYRUVATE DEHYDROGENASE E1 COMPONENT SUBUNIT ALPHA"/>
    <property type="match status" value="1"/>
</dbReference>
<evidence type="ECO:0000256" key="4">
    <source>
        <dbReference type="ARBA" id="ARBA00023052"/>
    </source>
</evidence>
<dbReference type="SUPFAM" id="SSF52518">
    <property type="entry name" value="Thiamin diphosphate-binding fold (THDP-binding)"/>
    <property type="match status" value="1"/>
</dbReference>
<keyword evidence="7" id="KW-1185">Reference proteome</keyword>
<evidence type="ECO:0000259" key="6">
    <source>
        <dbReference type="Pfam" id="PF00676"/>
    </source>
</evidence>
<dbReference type="InterPro" id="IPR029061">
    <property type="entry name" value="THDP-binding"/>
</dbReference>
<keyword evidence="3" id="KW-0560">Oxidoreductase</keyword>
<evidence type="ECO:0000313" key="7">
    <source>
        <dbReference type="Proteomes" id="UP000887564"/>
    </source>
</evidence>
<comment type="cofactor">
    <cofactor evidence="1">
        <name>thiamine diphosphate</name>
        <dbReference type="ChEBI" id="CHEBI:58937"/>
    </cofactor>
</comment>
<dbReference type="PANTHER" id="PTHR11516">
    <property type="entry name" value="PYRUVATE DEHYDROGENASE E1 COMPONENT, ALPHA SUBUNIT BACTERIAL AND ORGANELLAR"/>
    <property type="match status" value="1"/>
</dbReference>
<keyword evidence="5" id="KW-0472">Membrane</keyword>
<dbReference type="AlphaFoldDB" id="A0A914RFV2"/>
<feature type="transmembrane region" description="Helical" evidence="5">
    <location>
        <begin position="46"/>
        <end position="63"/>
    </location>
</feature>
<keyword evidence="5" id="KW-1133">Transmembrane helix</keyword>
<keyword evidence="4" id="KW-0786">Thiamine pyrophosphate</keyword>
<dbReference type="Gene3D" id="3.40.50.970">
    <property type="match status" value="1"/>
</dbReference>
<accession>A0A914RFV2</accession>
<reference evidence="8" key="1">
    <citation type="submission" date="2022-11" db="UniProtKB">
        <authorList>
            <consortium name="WormBaseParasite"/>
        </authorList>
    </citation>
    <scope>IDENTIFICATION</scope>
</reference>
<evidence type="ECO:0000313" key="8">
    <source>
        <dbReference type="WBParaSite" id="PEQ_0000365101-mRNA-1"/>
    </source>
</evidence>
<dbReference type="InterPro" id="IPR050642">
    <property type="entry name" value="PDH_E1_Alpha_Subunit"/>
</dbReference>
<sequence length="64" mass="7533">YRTREEIQEVRKTRDPITGFKDKIVTAGLVTEDELKEVDKEIRKEVGFFLLLFTWMFILNGIVG</sequence>
<dbReference type="GO" id="GO:0004739">
    <property type="term" value="F:pyruvate dehydrogenase (acetyl-transferring) activity"/>
    <property type="evidence" value="ECO:0007669"/>
    <property type="project" value="TreeGrafter"/>
</dbReference>
<evidence type="ECO:0000256" key="2">
    <source>
        <dbReference type="ARBA" id="ARBA00022946"/>
    </source>
</evidence>
<evidence type="ECO:0000256" key="3">
    <source>
        <dbReference type="ARBA" id="ARBA00023002"/>
    </source>
</evidence>
<name>A0A914RFV2_PAREQ</name>
<dbReference type="GO" id="GO:0006086">
    <property type="term" value="P:pyruvate decarboxylation to acetyl-CoA"/>
    <property type="evidence" value="ECO:0007669"/>
    <property type="project" value="TreeGrafter"/>
</dbReference>
<proteinExistence type="predicted"/>
<dbReference type="InterPro" id="IPR001017">
    <property type="entry name" value="DH_E1"/>
</dbReference>
<dbReference type="Proteomes" id="UP000887564">
    <property type="component" value="Unplaced"/>
</dbReference>
<dbReference type="Pfam" id="PF00676">
    <property type="entry name" value="E1_dh"/>
    <property type="match status" value="1"/>
</dbReference>
<evidence type="ECO:0000256" key="5">
    <source>
        <dbReference type="SAM" id="Phobius"/>
    </source>
</evidence>
<organism evidence="7 8">
    <name type="scientific">Parascaris equorum</name>
    <name type="common">Equine roundworm</name>
    <dbReference type="NCBI Taxonomy" id="6256"/>
    <lineage>
        <taxon>Eukaryota</taxon>
        <taxon>Metazoa</taxon>
        <taxon>Ecdysozoa</taxon>
        <taxon>Nematoda</taxon>
        <taxon>Chromadorea</taxon>
        <taxon>Rhabditida</taxon>
        <taxon>Spirurina</taxon>
        <taxon>Ascaridomorpha</taxon>
        <taxon>Ascaridoidea</taxon>
        <taxon>Ascarididae</taxon>
        <taxon>Parascaris</taxon>
    </lineage>
</organism>